<comment type="caution">
    <text evidence="2">The sequence shown here is derived from an EMBL/GenBank/DDBJ whole genome shotgun (WGS) entry which is preliminary data.</text>
</comment>
<dbReference type="RefSeq" id="WP_197646490.1">
    <property type="nucleotide sequence ID" value="NZ_JAEACP010000018.1"/>
</dbReference>
<accession>A0ABV7DYM6</accession>
<dbReference type="Pfam" id="PF03861">
    <property type="entry name" value="ANTAR"/>
    <property type="match status" value="1"/>
</dbReference>
<dbReference type="EMBL" id="JBHRSM010000051">
    <property type="protein sequence ID" value="MFC3088252.1"/>
    <property type="molecule type" value="Genomic_DNA"/>
</dbReference>
<gene>
    <name evidence="2" type="ORF">ACFOD6_19605</name>
</gene>
<dbReference type="InterPro" id="IPR005561">
    <property type="entry name" value="ANTAR"/>
</dbReference>
<dbReference type="SMART" id="SM01012">
    <property type="entry name" value="ANTAR"/>
    <property type="match status" value="1"/>
</dbReference>
<evidence type="ECO:0000313" key="2">
    <source>
        <dbReference type="EMBL" id="MFC3088252.1"/>
    </source>
</evidence>
<evidence type="ECO:0000259" key="1">
    <source>
        <dbReference type="PROSITE" id="PS50921"/>
    </source>
</evidence>
<dbReference type="Proteomes" id="UP001595445">
    <property type="component" value="Unassembled WGS sequence"/>
</dbReference>
<dbReference type="InterPro" id="IPR036388">
    <property type="entry name" value="WH-like_DNA-bd_sf"/>
</dbReference>
<dbReference type="InterPro" id="IPR008327">
    <property type="entry name" value="Sig_transdc_resp-reg_antiterm"/>
</dbReference>
<proteinExistence type="predicted"/>
<organism evidence="2 3">
    <name type="scientific">Tabrizicola soli</name>
    <dbReference type="NCBI Taxonomy" id="2185115"/>
    <lineage>
        <taxon>Bacteria</taxon>
        <taxon>Pseudomonadati</taxon>
        <taxon>Pseudomonadota</taxon>
        <taxon>Alphaproteobacteria</taxon>
        <taxon>Rhodobacterales</taxon>
        <taxon>Paracoccaceae</taxon>
        <taxon>Tabrizicola</taxon>
    </lineage>
</organism>
<protein>
    <submittedName>
        <fullName evidence="2">ANTAR domain-containing response regulator</fullName>
    </submittedName>
</protein>
<name>A0ABV7DYM6_9RHOB</name>
<dbReference type="PROSITE" id="PS50921">
    <property type="entry name" value="ANTAR"/>
    <property type="match status" value="1"/>
</dbReference>
<dbReference type="PIRSF" id="PIRSF036382">
    <property type="entry name" value="RR_antiterm"/>
    <property type="match status" value="1"/>
</dbReference>
<dbReference type="InterPro" id="IPR049021">
    <property type="entry name" value="AmiR_N"/>
</dbReference>
<dbReference type="Pfam" id="PF21332">
    <property type="entry name" value="AmiR_N"/>
    <property type="match status" value="1"/>
</dbReference>
<dbReference type="Gene3D" id="1.10.10.10">
    <property type="entry name" value="Winged helix-like DNA-binding domain superfamily/Winged helix DNA-binding domain"/>
    <property type="match status" value="1"/>
</dbReference>
<keyword evidence="3" id="KW-1185">Reference proteome</keyword>
<dbReference type="Gene3D" id="3.40.50.2300">
    <property type="match status" value="1"/>
</dbReference>
<feature type="domain" description="ANTAR" evidence="1">
    <location>
        <begin position="128"/>
        <end position="189"/>
    </location>
</feature>
<reference evidence="3" key="1">
    <citation type="journal article" date="2019" name="Int. J. Syst. Evol. Microbiol.">
        <title>The Global Catalogue of Microorganisms (GCM) 10K type strain sequencing project: providing services to taxonomists for standard genome sequencing and annotation.</title>
        <authorList>
            <consortium name="The Broad Institute Genomics Platform"/>
            <consortium name="The Broad Institute Genome Sequencing Center for Infectious Disease"/>
            <person name="Wu L."/>
            <person name="Ma J."/>
        </authorList>
    </citation>
    <scope>NUCLEOTIDE SEQUENCE [LARGE SCALE GENOMIC DNA]</scope>
    <source>
        <strain evidence="3">KCTC 62102</strain>
    </source>
</reference>
<evidence type="ECO:0000313" key="3">
    <source>
        <dbReference type="Proteomes" id="UP001595445"/>
    </source>
</evidence>
<sequence length="208" mass="22905">MKPGPRRILDELRSSQVLVLHPNDEDGRLLTDHLRRLGCSVQAMWPLPRSIPSRYDVVFVQVDDRPGEALAGLLAEHDPAVIAIMTYETPTAMQSILDLNAHAVISKPLRPFGILAQFVLARHRRSFEGRLAGKVRKLEDTLRGRRTVERATKVISAARGIGEDEAYRFLRDQATSRQISMTAVAESIIAAHEALTGLGLSIAVGTGK</sequence>
<dbReference type="InterPro" id="IPR011006">
    <property type="entry name" value="CheY-like_superfamily"/>
</dbReference>
<dbReference type="SUPFAM" id="SSF52172">
    <property type="entry name" value="CheY-like"/>
    <property type="match status" value="1"/>
</dbReference>